<reference evidence="1" key="1">
    <citation type="submission" date="2018-06" db="EMBL/GenBank/DDBJ databases">
        <authorList>
            <person name="Zhirakovskaya E."/>
        </authorList>
    </citation>
    <scope>NUCLEOTIDE SEQUENCE</scope>
</reference>
<protein>
    <submittedName>
        <fullName evidence="1">Uncharacterized protein</fullName>
    </submittedName>
</protein>
<proteinExistence type="predicted"/>
<dbReference type="AlphaFoldDB" id="A0A3B0UNV6"/>
<organism evidence="1">
    <name type="scientific">hydrothermal vent metagenome</name>
    <dbReference type="NCBI Taxonomy" id="652676"/>
    <lineage>
        <taxon>unclassified sequences</taxon>
        <taxon>metagenomes</taxon>
        <taxon>ecological metagenomes</taxon>
    </lineage>
</organism>
<evidence type="ECO:0000313" key="1">
    <source>
        <dbReference type="EMBL" id="VAW26847.1"/>
    </source>
</evidence>
<accession>A0A3B0UNV6</accession>
<dbReference type="EMBL" id="UOER01000643">
    <property type="protein sequence ID" value="VAW26847.1"/>
    <property type="molecule type" value="Genomic_DNA"/>
</dbReference>
<gene>
    <name evidence="1" type="ORF">MNBD_BACTEROID04-25</name>
</gene>
<feature type="non-terminal residue" evidence="1">
    <location>
        <position position="1"/>
    </location>
</feature>
<name>A0A3B0UNV6_9ZZZZ</name>
<sequence>DTDMALTRLDTGEKVGINYKPQNIVNPMGILMSATGENATPEDKKTFPIRFQQMVKTLFDNADVVIEVKHG</sequence>